<accession>A0A2I6S4S8</accession>
<dbReference type="AlphaFoldDB" id="A0A2I6S4S8"/>
<evidence type="ECO:0000256" key="11">
    <source>
        <dbReference type="ARBA" id="ARBA00029947"/>
    </source>
</evidence>
<evidence type="ECO:0000256" key="3">
    <source>
        <dbReference type="ARBA" id="ARBA00005013"/>
    </source>
</evidence>
<evidence type="ECO:0000256" key="9">
    <source>
        <dbReference type="ARBA" id="ARBA00023235"/>
    </source>
</evidence>
<keyword evidence="8" id="KW-0289">Folate biosynthesis</keyword>
<dbReference type="NCBIfam" id="TIGR00526">
    <property type="entry name" value="folB_dom"/>
    <property type="match status" value="1"/>
</dbReference>
<evidence type="ECO:0000313" key="17">
    <source>
        <dbReference type="Proteomes" id="UP000242205"/>
    </source>
</evidence>
<evidence type="ECO:0000256" key="13">
    <source>
        <dbReference type="ARBA" id="ARBA00032109"/>
    </source>
</evidence>
<dbReference type="KEGG" id="atw:C0099_04505"/>
<dbReference type="GO" id="GO:0004150">
    <property type="term" value="F:dihydroneopterin aldolase activity"/>
    <property type="evidence" value="ECO:0007669"/>
    <property type="project" value="UniProtKB-EC"/>
</dbReference>
<evidence type="ECO:0000256" key="6">
    <source>
        <dbReference type="ARBA" id="ARBA00013043"/>
    </source>
</evidence>
<keyword evidence="10" id="KW-0456">Lyase</keyword>
<comment type="pathway">
    <text evidence="3">Cofactor biosynthesis; tetrahydrofolate biosynthesis; 2-amino-4-hydroxy-6-hydroxymethyl-7,8-dihydropteridine diphosphate from 7,8-dihydroneopterin triphosphate: step 3/4.</text>
</comment>
<dbReference type="GO" id="GO:0016853">
    <property type="term" value="F:isomerase activity"/>
    <property type="evidence" value="ECO:0007669"/>
    <property type="project" value="UniProtKB-KW"/>
</dbReference>
<comment type="similarity">
    <text evidence="4">Belongs to the DHNA family.</text>
</comment>
<dbReference type="GO" id="GO:0046656">
    <property type="term" value="P:folic acid biosynthetic process"/>
    <property type="evidence" value="ECO:0007669"/>
    <property type="project" value="UniProtKB-KW"/>
</dbReference>
<comment type="catalytic activity">
    <reaction evidence="2">
        <text>7,8-dihydroneopterin = 6-hydroxymethyl-7,8-dihydropterin + glycolaldehyde</text>
        <dbReference type="Rhea" id="RHEA:10540"/>
        <dbReference type="ChEBI" id="CHEBI:17001"/>
        <dbReference type="ChEBI" id="CHEBI:17071"/>
        <dbReference type="ChEBI" id="CHEBI:44841"/>
        <dbReference type="EC" id="4.1.2.25"/>
    </reaction>
</comment>
<dbReference type="Gene3D" id="3.30.1130.10">
    <property type="match status" value="1"/>
</dbReference>
<dbReference type="EC" id="4.1.2.25" evidence="6"/>
<evidence type="ECO:0000259" key="15">
    <source>
        <dbReference type="SMART" id="SM00905"/>
    </source>
</evidence>
<evidence type="ECO:0000256" key="1">
    <source>
        <dbReference type="ARBA" id="ARBA00000693"/>
    </source>
</evidence>
<evidence type="ECO:0000313" key="16">
    <source>
        <dbReference type="EMBL" id="AUN94266.1"/>
    </source>
</evidence>
<evidence type="ECO:0000256" key="7">
    <source>
        <dbReference type="ARBA" id="ARBA00018285"/>
    </source>
</evidence>
<dbReference type="EMBL" id="CP025682">
    <property type="protein sequence ID" value="AUN94266.1"/>
    <property type="molecule type" value="Genomic_DNA"/>
</dbReference>
<dbReference type="Pfam" id="PF02152">
    <property type="entry name" value="FolB"/>
    <property type="match status" value="1"/>
</dbReference>
<sequence length="133" mass="14927">MDFIFIEELRVQAWVGVYPREKAAPQTVELNLTFGVPDAAAEHDDLADTIDYAEVVARIRRELQERHFNLIETLGEFVVHLLFDEFGAPWVKIRIAKIGVMKDVRRVGVFIQRGRDGGKGPGAEGEPGEALPQ</sequence>
<dbReference type="GO" id="GO:0005737">
    <property type="term" value="C:cytoplasm"/>
    <property type="evidence" value="ECO:0007669"/>
    <property type="project" value="TreeGrafter"/>
</dbReference>
<evidence type="ECO:0000256" key="14">
    <source>
        <dbReference type="ARBA" id="ARBA00032903"/>
    </source>
</evidence>
<keyword evidence="16" id="KW-0378">Hydrolase</keyword>
<proteinExistence type="inferred from homology"/>
<dbReference type="PANTHER" id="PTHR42844:SF1">
    <property type="entry name" value="DIHYDRONEOPTERIN ALDOLASE 1-RELATED"/>
    <property type="match status" value="1"/>
</dbReference>
<dbReference type="SUPFAM" id="SSF55620">
    <property type="entry name" value="Tetrahydrobiopterin biosynthesis enzymes-like"/>
    <property type="match status" value="1"/>
</dbReference>
<dbReference type="EC" id="5.1.99.8" evidence="5"/>
<organism evidence="16 17">
    <name type="scientific">Pseudazoarcus pumilus</name>
    <dbReference type="NCBI Taxonomy" id="2067960"/>
    <lineage>
        <taxon>Bacteria</taxon>
        <taxon>Pseudomonadati</taxon>
        <taxon>Pseudomonadota</taxon>
        <taxon>Betaproteobacteria</taxon>
        <taxon>Rhodocyclales</taxon>
        <taxon>Zoogloeaceae</taxon>
        <taxon>Pseudazoarcus</taxon>
    </lineage>
</organism>
<dbReference type="PANTHER" id="PTHR42844">
    <property type="entry name" value="DIHYDRONEOPTERIN ALDOLASE 1-RELATED"/>
    <property type="match status" value="1"/>
</dbReference>
<dbReference type="InterPro" id="IPR006156">
    <property type="entry name" value="Dihydroneopterin_aldolase"/>
</dbReference>
<dbReference type="OrthoDB" id="9810587at2"/>
<name>A0A2I6S4S8_9RHOO</name>
<dbReference type="InterPro" id="IPR043133">
    <property type="entry name" value="GTP-CH-I_C/QueF"/>
</dbReference>
<dbReference type="GO" id="GO:0016787">
    <property type="term" value="F:hydrolase activity"/>
    <property type="evidence" value="ECO:0007669"/>
    <property type="project" value="UniProtKB-KW"/>
</dbReference>
<feature type="domain" description="Dihydroneopterin aldolase/epimerase" evidence="15">
    <location>
        <begin position="4"/>
        <end position="113"/>
    </location>
</feature>
<evidence type="ECO:0000256" key="8">
    <source>
        <dbReference type="ARBA" id="ARBA00022909"/>
    </source>
</evidence>
<dbReference type="RefSeq" id="WP_102246337.1">
    <property type="nucleotide sequence ID" value="NZ_CP025682.1"/>
</dbReference>
<keyword evidence="9" id="KW-0413">Isomerase</keyword>
<dbReference type="Proteomes" id="UP000242205">
    <property type="component" value="Chromosome"/>
</dbReference>
<protein>
    <recommendedName>
        <fullName evidence="7">Dihydroneopterin aldolase</fullName>
        <ecNumber evidence="6">4.1.2.25</ecNumber>
        <ecNumber evidence="5">5.1.99.8</ecNumber>
    </recommendedName>
    <alternativeName>
        <fullName evidence="12">7,8-dihydroneopterin 2'-epimerase</fullName>
    </alternativeName>
    <alternativeName>
        <fullName evidence="14">7,8-dihydroneopterin aldolase</fullName>
    </alternativeName>
    <alternativeName>
        <fullName evidence="11">7,8-dihydroneopterin epimerase</fullName>
    </alternativeName>
    <alternativeName>
        <fullName evidence="13">Dihydroneopterin epimerase</fullName>
    </alternativeName>
</protein>
<evidence type="ECO:0000256" key="10">
    <source>
        <dbReference type="ARBA" id="ARBA00023239"/>
    </source>
</evidence>
<evidence type="ECO:0000256" key="4">
    <source>
        <dbReference type="ARBA" id="ARBA00005708"/>
    </source>
</evidence>
<reference evidence="16 17" key="1">
    <citation type="submission" date="2018-01" db="EMBL/GenBank/DDBJ databases">
        <authorList>
            <person name="Fu G.-Y."/>
        </authorList>
    </citation>
    <scope>NUCLEOTIDE SEQUENCE [LARGE SCALE GENOMIC DNA]</scope>
    <source>
        <strain evidence="16 17">SY39</strain>
    </source>
</reference>
<comment type="catalytic activity">
    <reaction evidence="1">
        <text>7,8-dihydroneopterin = 7,8-dihydromonapterin</text>
        <dbReference type="Rhea" id="RHEA:45328"/>
        <dbReference type="ChEBI" id="CHEBI:17001"/>
        <dbReference type="ChEBI" id="CHEBI:71175"/>
        <dbReference type="EC" id="5.1.99.8"/>
    </reaction>
</comment>
<dbReference type="FunFam" id="3.30.1130.10:FF:000002">
    <property type="entry name" value="7,8-dihydroneopterin aldolase"/>
    <property type="match status" value="1"/>
</dbReference>
<keyword evidence="17" id="KW-1185">Reference proteome</keyword>
<gene>
    <name evidence="16" type="ORF">C0099_04505</name>
</gene>
<evidence type="ECO:0000256" key="2">
    <source>
        <dbReference type="ARBA" id="ARBA00001353"/>
    </source>
</evidence>
<evidence type="ECO:0000256" key="5">
    <source>
        <dbReference type="ARBA" id="ARBA00012234"/>
    </source>
</evidence>
<dbReference type="SMART" id="SM00905">
    <property type="entry name" value="FolB"/>
    <property type="match status" value="1"/>
</dbReference>
<evidence type="ECO:0000256" key="12">
    <source>
        <dbReference type="ARBA" id="ARBA00031101"/>
    </source>
</evidence>
<dbReference type="InterPro" id="IPR006157">
    <property type="entry name" value="FolB_dom"/>
</dbReference>